<evidence type="ECO:0000313" key="3">
    <source>
        <dbReference type="EMBL" id="KIM68888.1"/>
    </source>
</evidence>
<feature type="transmembrane region" description="Helical" evidence="2">
    <location>
        <begin position="43"/>
        <end position="67"/>
    </location>
</feature>
<accession>A0A0C3A5C4</accession>
<dbReference type="HOGENOM" id="CLU_1210413_0_0_1"/>
<keyword evidence="2" id="KW-0472">Membrane</keyword>
<dbReference type="AlphaFoldDB" id="A0A0C3A5C4"/>
<gene>
    <name evidence="3" type="ORF">SCLCIDRAFT_900558</name>
</gene>
<reference evidence="3 4" key="1">
    <citation type="submission" date="2014-04" db="EMBL/GenBank/DDBJ databases">
        <authorList>
            <consortium name="DOE Joint Genome Institute"/>
            <person name="Kuo A."/>
            <person name="Kohler A."/>
            <person name="Nagy L.G."/>
            <person name="Floudas D."/>
            <person name="Copeland A."/>
            <person name="Barry K.W."/>
            <person name="Cichocki N."/>
            <person name="Veneault-Fourrey C."/>
            <person name="LaButti K."/>
            <person name="Lindquist E.A."/>
            <person name="Lipzen A."/>
            <person name="Lundell T."/>
            <person name="Morin E."/>
            <person name="Murat C."/>
            <person name="Sun H."/>
            <person name="Tunlid A."/>
            <person name="Henrissat B."/>
            <person name="Grigoriev I.V."/>
            <person name="Hibbett D.S."/>
            <person name="Martin F."/>
            <person name="Nordberg H.P."/>
            <person name="Cantor M.N."/>
            <person name="Hua S.X."/>
        </authorList>
    </citation>
    <scope>NUCLEOTIDE SEQUENCE [LARGE SCALE GENOMIC DNA]</scope>
    <source>
        <strain evidence="3 4">Foug A</strain>
    </source>
</reference>
<feature type="region of interest" description="Disordered" evidence="1">
    <location>
        <begin position="85"/>
        <end position="106"/>
    </location>
</feature>
<reference evidence="4" key="2">
    <citation type="submission" date="2015-01" db="EMBL/GenBank/DDBJ databases">
        <title>Evolutionary Origins and Diversification of the Mycorrhizal Mutualists.</title>
        <authorList>
            <consortium name="DOE Joint Genome Institute"/>
            <consortium name="Mycorrhizal Genomics Consortium"/>
            <person name="Kohler A."/>
            <person name="Kuo A."/>
            <person name="Nagy L.G."/>
            <person name="Floudas D."/>
            <person name="Copeland A."/>
            <person name="Barry K.W."/>
            <person name="Cichocki N."/>
            <person name="Veneault-Fourrey C."/>
            <person name="LaButti K."/>
            <person name="Lindquist E.A."/>
            <person name="Lipzen A."/>
            <person name="Lundell T."/>
            <person name="Morin E."/>
            <person name="Murat C."/>
            <person name="Riley R."/>
            <person name="Ohm R."/>
            <person name="Sun H."/>
            <person name="Tunlid A."/>
            <person name="Henrissat B."/>
            <person name="Grigoriev I.V."/>
            <person name="Hibbett D.S."/>
            <person name="Martin F."/>
        </authorList>
    </citation>
    <scope>NUCLEOTIDE SEQUENCE [LARGE SCALE GENOMIC DNA]</scope>
    <source>
        <strain evidence="4">Foug A</strain>
    </source>
</reference>
<dbReference type="OrthoDB" id="2692290at2759"/>
<name>A0A0C3A5C4_9AGAM</name>
<dbReference type="EMBL" id="KN822008">
    <property type="protein sequence ID" value="KIM68888.1"/>
    <property type="molecule type" value="Genomic_DNA"/>
</dbReference>
<evidence type="ECO:0000256" key="1">
    <source>
        <dbReference type="SAM" id="MobiDB-lite"/>
    </source>
</evidence>
<keyword evidence="4" id="KW-1185">Reference proteome</keyword>
<dbReference type="InParanoid" id="A0A0C3A5C4"/>
<keyword evidence="2" id="KW-1133">Transmembrane helix</keyword>
<organism evidence="3 4">
    <name type="scientific">Scleroderma citrinum Foug A</name>
    <dbReference type="NCBI Taxonomy" id="1036808"/>
    <lineage>
        <taxon>Eukaryota</taxon>
        <taxon>Fungi</taxon>
        <taxon>Dikarya</taxon>
        <taxon>Basidiomycota</taxon>
        <taxon>Agaricomycotina</taxon>
        <taxon>Agaricomycetes</taxon>
        <taxon>Agaricomycetidae</taxon>
        <taxon>Boletales</taxon>
        <taxon>Sclerodermatineae</taxon>
        <taxon>Sclerodermataceae</taxon>
        <taxon>Scleroderma</taxon>
    </lineage>
</organism>
<protein>
    <submittedName>
        <fullName evidence="3">Uncharacterized protein</fullName>
    </submittedName>
</protein>
<proteinExistence type="predicted"/>
<evidence type="ECO:0000256" key="2">
    <source>
        <dbReference type="SAM" id="Phobius"/>
    </source>
</evidence>
<sequence>MHLPLFPQAVHPPPRHHPGKSYSFILPKVRRSIQCSFFSDTGAVAGTFTIVGLVGVAGVIGLGMFIVKRRRARQFDDDIEFLEKTHFPPGTPHQPNYSVEDEPTSTEMGHYGDPMVIASPPVAYYPNYGYGTSYAPDAQAYYDQGVYPPAHPVTAYTPGDQEMPNPHVIAEIDLGQTRPEGNNRSAAQPSVRPSTPHPVADFFAVDDRLSIDSFYTGMGSSTETPGGAH</sequence>
<dbReference type="Proteomes" id="UP000053989">
    <property type="component" value="Unassembled WGS sequence"/>
</dbReference>
<evidence type="ECO:0000313" key="4">
    <source>
        <dbReference type="Proteomes" id="UP000053989"/>
    </source>
</evidence>
<keyword evidence="2" id="KW-0812">Transmembrane</keyword>
<feature type="compositionally biased region" description="Polar residues" evidence="1">
    <location>
        <begin position="179"/>
        <end position="193"/>
    </location>
</feature>
<feature type="region of interest" description="Disordered" evidence="1">
    <location>
        <begin position="177"/>
        <end position="199"/>
    </location>
</feature>